<evidence type="ECO:0000313" key="3">
    <source>
        <dbReference type="EMBL" id="MFM1347575.1"/>
    </source>
</evidence>
<dbReference type="SUPFAM" id="SSF49373">
    <property type="entry name" value="Invasin/intimin cell-adhesion fragments"/>
    <property type="match status" value="2"/>
</dbReference>
<accession>A0ABW9EZR6</accession>
<comment type="caution">
    <text evidence="3">The sequence shown here is derived from an EMBL/GenBank/DDBJ whole genome shotgun (WGS) entry which is preliminary data.</text>
</comment>
<name>A0ABW9EZR6_9GAMM</name>
<dbReference type="InterPro" id="IPR008964">
    <property type="entry name" value="Invasin/intimin_cell_adhesion"/>
</dbReference>
<evidence type="ECO:0000313" key="4">
    <source>
        <dbReference type="Proteomes" id="UP001629523"/>
    </source>
</evidence>
<dbReference type="InterPro" id="IPR013783">
    <property type="entry name" value="Ig-like_fold"/>
</dbReference>
<organism evidence="3 4">
    <name type="scientific">Yersinia proxima</name>
    <dbReference type="NCBI Taxonomy" id="2890316"/>
    <lineage>
        <taxon>Bacteria</taxon>
        <taxon>Pseudomonadati</taxon>
        <taxon>Pseudomonadota</taxon>
        <taxon>Gammaproteobacteria</taxon>
        <taxon>Enterobacterales</taxon>
        <taxon>Yersiniaceae</taxon>
        <taxon>Yersinia</taxon>
    </lineage>
</organism>
<gene>
    <name evidence="3" type="ORF">WFP14_13570</name>
</gene>
<dbReference type="EMBL" id="JBBEST010000006">
    <property type="protein sequence ID" value="MFM1347575.1"/>
    <property type="molecule type" value="Genomic_DNA"/>
</dbReference>
<sequence>MKDICPSIECITVMPAAVNALADGNARVKFTAFYDDGLNLISTPTPEIVVNWMVDLNGGTLSSNTTRTNIYGETDITLQSVTAGLATVTATLNSNPKIFGSANVIFNSFEQNNFLKLVAIPQDSAPGDMVELNCYVQNDGDEPIDNIDIIWSTTDGFLTINEGKTNAIGMARNSLMHTNYGGVGVTVNIKNTDISALILIRYFNAHIFPEVLVPNAIDDGILDEYDIAQGVQAMIRPYLNAQPGDLIRFYWGNSSLSRFYDGSNLPWIIDVSNSFNPLDVLSDDIYIIRYEIHDIFNNISYSAPKTIEVIGGYRVLPTLPRPQLANIIGDTINLDMAIEGVLIIIPTSPFEIKPGDTYIVELKVSTLAGESIGLPIEINKGTIINNNQEVIYTIPLSKLEGFDNVKGEFYYKIIKPGIIHALLSHSTDVFIDTVPPHLNS</sequence>
<dbReference type="Pfam" id="PF02369">
    <property type="entry name" value="Big_1"/>
    <property type="match status" value="1"/>
</dbReference>
<protein>
    <submittedName>
        <fullName evidence="3">Ig-like domain-containing protein</fullName>
    </submittedName>
</protein>
<keyword evidence="4" id="KW-1185">Reference proteome</keyword>
<feature type="domain" description="Big-1" evidence="2">
    <location>
        <begin position="16"/>
        <end position="106"/>
    </location>
</feature>
<dbReference type="Gene3D" id="2.60.40.10">
    <property type="entry name" value="Immunoglobulins"/>
    <property type="match status" value="2"/>
</dbReference>
<comment type="similarity">
    <text evidence="1">Belongs to the intimin/invasin family.</text>
</comment>
<reference evidence="3 4" key="1">
    <citation type="journal article" date="2024" name="Infect. Genet. Evol.">
        <title>Characteristics and comparative genome analysis of Yersinia enterocolitica and related species associated with human infections in Switzerland 2019-2023.</title>
        <authorList>
            <person name="Stevens M.J.A."/>
            <person name="Horlbog J.A."/>
            <person name="Diethelm A."/>
            <person name="Stephan R."/>
            <person name="Nuesch-Inderbinen M."/>
        </authorList>
    </citation>
    <scope>NUCLEOTIDE SEQUENCE [LARGE SCALE GENOMIC DNA]</scope>
    <source>
        <strain evidence="3 4">N20-0302</strain>
    </source>
</reference>
<dbReference type="RefSeq" id="WP_408573626.1">
    <property type="nucleotide sequence ID" value="NZ_JBBEST010000006.1"/>
</dbReference>
<evidence type="ECO:0000256" key="1">
    <source>
        <dbReference type="ARBA" id="ARBA00010116"/>
    </source>
</evidence>
<dbReference type="InterPro" id="IPR003344">
    <property type="entry name" value="Big_1_dom"/>
</dbReference>
<proteinExistence type="inferred from homology"/>
<dbReference type="Proteomes" id="UP001629523">
    <property type="component" value="Unassembled WGS sequence"/>
</dbReference>
<evidence type="ECO:0000259" key="2">
    <source>
        <dbReference type="Pfam" id="PF02369"/>
    </source>
</evidence>